<comment type="similarity">
    <text evidence="3">Belongs to the HAT1 family.</text>
</comment>
<evidence type="ECO:0000256" key="15">
    <source>
        <dbReference type="ARBA" id="ARBA00048017"/>
    </source>
</evidence>
<dbReference type="InterPro" id="IPR017380">
    <property type="entry name" value="Hist_AcTrfase_B-typ_cat-su"/>
</dbReference>
<dbReference type="SUPFAM" id="SSF50182">
    <property type="entry name" value="Sm-like ribonucleoproteins"/>
    <property type="match status" value="1"/>
</dbReference>
<dbReference type="GO" id="GO:0005737">
    <property type="term" value="C:cytoplasm"/>
    <property type="evidence" value="ECO:0007669"/>
    <property type="project" value="UniProtKB-SubCell"/>
</dbReference>
<dbReference type="Pfam" id="PF10394">
    <property type="entry name" value="Hat1_N"/>
    <property type="match status" value="1"/>
</dbReference>
<dbReference type="EMBL" id="BLJY01000001">
    <property type="protein sequence ID" value="GFF12115.1"/>
    <property type="molecule type" value="Genomic_DNA"/>
</dbReference>
<evidence type="ECO:0000256" key="8">
    <source>
        <dbReference type="ARBA" id="ARBA00022728"/>
    </source>
</evidence>
<dbReference type="SUPFAM" id="SSF55729">
    <property type="entry name" value="Acyl-CoA N-acyltransferases (Nat)"/>
    <property type="match status" value="1"/>
</dbReference>
<keyword evidence="11" id="KW-0234">DNA repair</keyword>
<dbReference type="Pfam" id="PF01423">
    <property type="entry name" value="LSM"/>
    <property type="match status" value="1"/>
</dbReference>
<protein>
    <recommendedName>
        <fullName evidence="5">Histone acetyltransferase type B catalytic subunit</fullName>
        <ecNumber evidence="4">2.3.1.48</ecNumber>
    </recommendedName>
</protein>
<dbReference type="InterPro" id="IPR037113">
    <property type="entry name" value="Hat1_N_sf"/>
</dbReference>
<keyword evidence="7 19" id="KW-0808">Transferase</keyword>
<keyword evidence="8" id="KW-0747">Spliceosome</keyword>
<dbReference type="InterPro" id="IPR001163">
    <property type="entry name" value="Sm_dom_euk/arc"/>
</dbReference>
<evidence type="ECO:0000256" key="13">
    <source>
        <dbReference type="ARBA" id="ARBA00023315"/>
    </source>
</evidence>
<dbReference type="GO" id="GO:0000956">
    <property type="term" value="P:nuclear-transcribed mRNA catabolic process"/>
    <property type="evidence" value="ECO:0007669"/>
    <property type="project" value="InterPro"/>
</dbReference>
<dbReference type="OrthoDB" id="10253098at2759"/>
<evidence type="ECO:0000256" key="12">
    <source>
        <dbReference type="ARBA" id="ARBA00023242"/>
    </source>
</evidence>
<gene>
    <name evidence="19" type="ORF">ATEIFO6365_0001033800</name>
</gene>
<keyword evidence="13" id="KW-0012">Acyltransferase</keyword>
<comment type="subunit">
    <text evidence="17">Component of the HAT-B complex composed of at least HAT1 and HAT2. The HAT-B complex binds to histone H4 tail.</text>
</comment>
<dbReference type="VEuPathDB" id="FungiDB:ATEG_01137"/>
<name>A0A5M3YQJ6_ASPTE</name>
<feature type="region of interest" description="Disordered" evidence="18">
    <location>
        <begin position="487"/>
        <end position="512"/>
    </location>
</feature>
<evidence type="ECO:0000313" key="20">
    <source>
        <dbReference type="Proteomes" id="UP000452235"/>
    </source>
</evidence>
<evidence type="ECO:0000256" key="5">
    <source>
        <dbReference type="ARBA" id="ARBA00021268"/>
    </source>
</evidence>
<dbReference type="GO" id="GO:0004402">
    <property type="term" value="F:histone acetyltransferase activity"/>
    <property type="evidence" value="ECO:0007669"/>
    <property type="project" value="InterPro"/>
</dbReference>
<keyword evidence="20" id="KW-1185">Reference proteome</keyword>
<keyword evidence="9" id="KW-0227">DNA damage</keyword>
<keyword evidence="6" id="KW-0963">Cytoplasm</keyword>
<dbReference type="GO" id="GO:0031509">
    <property type="term" value="P:subtelomeric heterochromatin formation"/>
    <property type="evidence" value="ECO:0007669"/>
    <property type="project" value="InterPro"/>
</dbReference>
<accession>A0A5M3YQJ6</accession>
<dbReference type="GO" id="GO:0006281">
    <property type="term" value="P:DNA repair"/>
    <property type="evidence" value="ECO:0007669"/>
    <property type="project" value="UniProtKB-KW"/>
</dbReference>
<dbReference type="InterPro" id="IPR034101">
    <property type="entry name" value="Lsm4"/>
</dbReference>
<evidence type="ECO:0000256" key="16">
    <source>
        <dbReference type="ARBA" id="ARBA00053467"/>
    </source>
</evidence>
<evidence type="ECO:0000256" key="17">
    <source>
        <dbReference type="ARBA" id="ARBA00063577"/>
    </source>
</evidence>
<evidence type="ECO:0000256" key="18">
    <source>
        <dbReference type="SAM" id="MobiDB-lite"/>
    </source>
</evidence>
<dbReference type="GO" id="GO:0005681">
    <property type="term" value="C:spliceosomal complex"/>
    <property type="evidence" value="ECO:0007669"/>
    <property type="project" value="UniProtKB-KW"/>
</dbReference>
<evidence type="ECO:0000256" key="10">
    <source>
        <dbReference type="ARBA" id="ARBA00022853"/>
    </source>
</evidence>
<organism evidence="19 20">
    <name type="scientific">Aspergillus terreus</name>
    <dbReference type="NCBI Taxonomy" id="33178"/>
    <lineage>
        <taxon>Eukaryota</taxon>
        <taxon>Fungi</taxon>
        <taxon>Dikarya</taxon>
        <taxon>Ascomycota</taxon>
        <taxon>Pezizomycotina</taxon>
        <taxon>Eurotiomycetes</taxon>
        <taxon>Eurotiomycetidae</taxon>
        <taxon>Eurotiales</taxon>
        <taxon>Aspergillaceae</taxon>
        <taxon>Aspergillus</taxon>
        <taxon>Aspergillus subgen. Circumdati</taxon>
    </lineage>
</organism>
<evidence type="ECO:0000256" key="6">
    <source>
        <dbReference type="ARBA" id="ARBA00022490"/>
    </source>
</evidence>
<dbReference type="EC" id="2.3.1.48" evidence="4"/>
<feature type="compositionally biased region" description="Basic and acidic residues" evidence="18">
    <location>
        <begin position="693"/>
        <end position="702"/>
    </location>
</feature>
<feature type="compositionally biased region" description="Acidic residues" evidence="18">
    <location>
        <begin position="498"/>
        <end position="507"/>
    </location>
</feature>
<dbReference type="GO" id="GO:0000398">
    <property type="term" value="P:mRNA splicing, via spliceosome"/>
    <property type="evidence" value="ECO:0007669"/>
    <property type="project" value="InterPro"/>
</dbReference>
<dbReference type="AlphaFoldDB" id="A0A5M3YQJ6"/>
<comment type="caution">
    <text evidence="19">The sequence shown here is derived from an EMBL/GenBank/DDBJ whole genome shotgun (WGS) entry which is preliminary data.</text>
</comment>
<dbReference type="PANTHER" id="PTHR12046">
    <property type="entry name" value="HISTONE ACETYLTRANSFERASE TYPE B CATALYTIC SUBUNIT"/>
    <property type="match status" value="1"/>
</dbReference>
<keyword evidence="10" id="KW-0156">Chromatin regulator</keyword>
<dbReference type="PROSITE" id="PS52002">
    <property type="entry name" value="SM"/>
    <property type="match status" value="1"/>
</dbReference>
<feature type="region of interest" description="Disordered" evidence="18">
    <location>
        <begin position="678"/>
        <end position="717"/>
    </location>
</feature>
<keyword evidence="8" id="KW-0508">mRNA splicing</keyword>
<comment type="subcellular location">
    <subcellularLocation>
        <location evidence="2">Cytoplasm</location>
    </subcellularLocation>
    <subcellularLocation>
        <location evidence="1">Nucleus</location>
    </subcellularLocation>
</comment>
<evidence type="ECO:0000256" key="9">
    <source>
        <dbReference type="ARBA" id="ARBA00022763"/>
    </source>
</evidence>
<dbReference type="FunFam" id="3.40.630.30:FF:000125">
    <property type="entry name" value="Histone acetyltransferase type B catalytic subunit"/>
    <property type="match status" value="1"/>
</dbReference>
<evidence type="ECO:0000313" key="19">
    <source>
        <dbReference type="EMBL" id="GFF12115.1"/>
    </source>
</evidence>
<dbReference type="FunFam" id="2.30.30.100:FF:000024">
    <property type="entry name" value="U6 snRNA-associated Sm-like protein LSm4"/>
    <property type="match status" value="1"/>
</dbReference>
<reference evidence="19 20" key="1">
    <citation type="submission" date="2020-01" db="EMBL/GenBank/DDBJ databases">
        <title>Aspergillus terreus IFO 6365 whole genome shotgun sequence.</title>
        <authorList>
            <person name="Kanamasa S."/>
            <person name="Takahashi H."/>
        </authorList>
    </citation>
    <scope>NUCLEOTIDE SEQUENCE [LARGE SCALE GENOMIC DNA]</scope>
    <source>
        <strain evidence="19 20">IFO 6365</strain>
    </source>
</reference>
<evidence type="ECO:0000256" key="3">
    <source>
        <dbReference type="ARBA" id="ARBA00010543"/>
    </source>
</evidence>
<comment type="catalytic activity">
    <reaction evidence="15">
        <text>L-lysyl-[protein] + acetyl-CoA = N(6)-acetyl-L-lysyl-[protein] + CoA + H(+)</text>
        <dbReference type="Rhea" id="RHEA:45948"/>
        <dbReference type="Rhea" id="RHEA-COMP:9752"/>
        <dbReference type="Rhea" id="RHEA-COMP:10731"/>
        <dbReference type="ChEBI" id="CHEBI:15378"/>
        <dbReference type="ChEBI" id="CHEBI:29969"/>
        <dbReference type="ChEBI" id="CHEBI:57287"/>
        <dbReference type="ChEBI" id="CHEBI:57288"/>
        <dbReference type="ChEBI" id="CHEBI:61930"/>
        <dbReference type="EC" id="2.3.1.48"/>
    </reaction>
</comment>
<evidence type="ECO:0000256" key="14">
    <source>
        <dbReference type="ARBA" id="ARBA00025892"/>
    </source>
</evidence>
<feature type="compositionally biased region" description="Basic residues" evidence="18">
    <location>
        <begin position="703"/>
        <end position="717"/>
    </location>
</feature>
<dbReference type="CDD" id="cd01723">
    <property type="entry name" value="LSm4"/>
    <property type="match status" value="1"/>
</dbReference>
<evidence type="ECO:0000256" key="2">
    <source>
        <dbReference type="ARBA" id="ARBA00004496"/>
    </source>
</evidence>
<evidence type="ECO:0000256" key="4">
    <source>
        <dbReference type="ARBA" id="ARBA00013184"/>
    </source>
</evidence>
<dbReference type="InterPro" id="IPR047575">
    <property type="entry name" value="Sm"/>
</dbReference>
<evidence type="ECO:0000256" key="11">
    <source>
        <dbReference type="ARBA" id="ARBA00023204"/>
    </source>
</evidence>
<dbReference type="Gene3D" id="3.40.630.30">
    <property type="match status" value="1"/>
</dbReference>
<evidence type="ECO:0000256" key="1">
    <source>
        <dbReference type="ARBA" id="ARBA00004123"/>
    </source>
</evidence>
<sequence length="717" mass="81384">MESSGTCDANDAVQITVVQPSDQKPKTISSFHPQFTYPIFGDEEQVFGYKGLIIRLRFAAHDLRPHIHISYDEKFKTIGDTAPVDLLKTLKPWIPEGGQPCLLLAFGHLHLTLNAPYAEAFTTLPEYERALQEEDAKNFVPPGKLVHSYDTAGRNYEIWAGSLADPAVRHLLDRMQVFVSFFIEAGTPLATDDPEWTLERWTVYFVYEKVTPPTLTASQYSFVGYATTYRWWLYQRETSKEPAVANDAFPAPEIRPAQLPSRLRIAQFLILPPHQGSGHGVHLYTTIHTACFKDPTIVELTVEDPNEAFDALRDTADYHILTPELLKHDVNINPDPYDAQSTKQRPRRVPTAALIPTKLLHDIRTSYKIAPTQFAHILEMFLLGRIPFKNRHAGGAPLTRLLIKKHKSEDPNERRYYWWRMLVKQRLYKRSRDMLIQLEMSDRIQKLEETVGNVEEGYEVLLKAFVKREEALKAKLSEVEADATGRDQRAKRKFTVRDDEDEDENTDDAAAAKRPKVRFLGTTILRGELHAASPSAGSCPKLVNIDILNAPGSTDPPIPIRFIYALQQILSLFTPNLHRLAPYTHHLRLLLCLQDQVRMLPLGLLTAAQGHPMLVELKNGETLNGHLANCDNWMNLILKEVVQTSPEGDRFFKLPEVYIRGNNIKYLRIPEEIVEMVREQQQNQPSGRSRGGHRGDRGDRGGRGGRGRGRGRGRGGN</sequence>
<dbReference type="InterPro" id="IPR016181">
    <property type="entry name" value="Acyl_CoA_acyltransferase"/>
</dbReference>
<evidence type="ECO:0000256" key="7">
    <source>
        <dbReference type="ARBA" id="ARBA00022679"/>
    </source>
</evidence>
<dbReference type="VEuPathDB" id="FungiDB:ATEG_01138"/>
<comment type="subunit">
    <text evidence="14">Component of the heptameric LSM1-LSM7 complex, which consists of LSM1, LSM2, LSM3, LSM4, LSM5, LSM6 and LSM7. Component of the heptameric LSM2-LSM8 complex, which consists of LSM2, LSM3, LSM4, LSM5, LSM6, LSM7 and LSM8. The LSm subunits form a seven-membered ring structure with a doughnut shape.</text>
</comment>
<dbReference type="Gene3D" id="2.30.30.100">
    <property type="match status" value="1"/>
</dbReference>
<keyword evidence="12" id="KW-0539">Nucleus</keyword>
<keyword evidence="8" id="KW-0507">mRNA processing</keyword>
<dbReference type="GO" id="GO:0000781">
    <property type="term" value="C:chromosome, telomeric region"/>
    <property type="evidence" value="ECO:0007669"/>
    <property type="project" value="GOC"/>
</dbReference>
<dbReference type="GO" id="GO:0003723">
    <property type="term" value="F:RNA binding"/>
    <property type="evidence" value="ECO:0007669"/>
    <property type="project" value="InterPro"/>
</dbReference>
<dbReference type="InterPro" id="IPR019467">
    <property type="entry name" value="Hat1_N"/>
</dbReference>
<dbReference type="Gene3D" id="3.90.360.10">
    <property type="entry name" value="Histone acetyl transferase 1 (HAT1), N-terminal domain"/>
    <property type="match status" value="1"/>
</dbReference>
<comment type="function">
    <text evidence="16">Catalytic component of the histone acetylase B (HAT-B) complex. Acetylates 'Lys-12' of histone H4 which is required for telomeric silencing. Has intrinsic substrate specificity that modifies lysine in recognition sequence GXGKXG. Involved in DNA double-strand break repair.</text>
</comment>
<dbReference type="Proteomes" id="UP000452235">
    <property type="component" value="Unassembled WGS sequence"/>
</dbReference>
<dbReference type="InterPro" id="IPR010920">
    <property type="entry name" value="LSM_dom_sf"/>
</dbReference>
<dbReference type="SMART" id="SM00651">
    <property type="entry name" value="Sm"/>
    <property type="match status" value="1"/>
</dbReference>
<proteinExistence type="inferred from homology"/>